<feature type="transmembrane region" description="Helical" evidence="9">
    <location>
        <begin position="57"/>
        <end position="76"/>
    </location>
</feature>
<keyword evidence="9" id="KW-1003">Cell membrane</keyword>
<evidence type="ECO:0000256" key="4">
    <source>
        <dbReference type="ARBA" id="ARBA00022692"/>
    </source>
</evidence>
<comment type="function">
    <text evidence="9">Involved in protein export. Participates in an early event of protein translocation.</text>
</comment>
<dbReference type="GO" id="GO:0015450">
    <property type="term" value="F:protein-transporting ATPase activity"/>
    <property type="evidence" value="ECO:0007669"/>
    <property type="project" value="UniProtKB-UniRule"/>
</dbReference>
<evidence type="ECO:0000313" key="10">
    <source>
        <dbReference type="EMBL" id="QIH24526.1"/>
    </source>
</evidence>
<keyword evidence="4 9" id="KW-0812">Transmembrane</keyword>
<sequence>MINIPLGWGISFVVISILIITVIFLQPNKSNDSMSALTTTGGAELYNLPKARGYQLFLLRSTKVLIILLIALLALFK</sequence>
<name>A0A6G7BB39_9LACO</name>
<evidence type="ECO:0000256" key="5">
    <source>
        <dbReference type="ARBA" id="ARBA00022927"/>
    </source>
</evidence>
<evidence type="ECO:0000313" key="11">
    <source>
        <dbReference type="Proteomes" id="UP000501676"/>
    </source>
</evidence>
<keyword evidence="8 9" id="KW-0472">Membrane</keyword>
<evidence type="ECO:0000256" key="1">
    <source>
        <dbReference type="ARBA" id="ARBA00004141"/>
    </source>
</evidence>
<dbReference type="InterPro" id="IPR004692">
    <property type="entry name" value="SecG"/>
</dbReference>
<evidence type="ECO:0000256" key="3">
    <source>
        <dbReference type="ARBA" id="ARBA00022448"/>
    </source>
</evidence>
<dbReference type="Proteomes" id="UP000501676">
    <property type="component" value="Plasmid pC0210C1"/>
</dbReference>
<evidence type="ECO:0000256" key="2">
    <source>
        <dbReference type="ARBA" id="ARBA00008445"/>
    </source>
</evidence>
<keyword evidence="10" id="KW-0614">Plasmid</keyword>
<comment type="subcellular location">
    <subcellularLocation>
        <location evidence="9">Cell membrane</location>
        <topology evidence="9">Multi-pass membrane protein</topology>
    </subcellularLocation>
    <subcellularLocation>
        <location evidence="1">Membrane</location>
        <topology evidence="1">Multi-pass membrane protein</topology>
    </subcellularLocation>
</comment>
<evidence type="ECO:0000256" key="7">
    <source>
        <dbReference type="ARBA" id="ARBA00023010"/>
    </source>
</evidence>
<evidence type="ECO:0000256" key="6">
    <source>
        <dbReference type="ARBA" id="ARBA00022989"/>
    </source>
</evidence>
<evidence type="ECO:0000256" key="9">
    <source>
        <dbReference type="RuleBase" id="RU365087"/>
    </source>
</evidence>
<geneLocation type="plasmid" evidence="11">
    <name>pc0210c1</name>
</geneLocation>
<comment type="similarity">
    <text evidence="2 9">Belongs to the SecG family.</text>
</comment>
<dbReference type="AlphaFoldDB" id="A0A6G7BB39"/>
<feature type="transmembrane region" description="Helical" evidence="9">
    <location>
        <begin position="6"/>
        <end position="25"/>
    </location>
</feature>
<dbReference type="GO" id="GO:0009306">
    <property type="term" value="P:protein secretion"/>
    <property type="evidence" value="ECO:0007669"/>
    <property type="project" value="UniProtKB-UniRule"/>
</dbReference>
<keyword evidence="5 9" id="KW-0653">Protein transport</keyword>
<evidence type="ECO:0000256" key="8">
    <source>
        <dbReference type="ARBA" id="ARBA00023136"/>
    </source>
</evidence>
<gene>
    <name evidence="10" type="primary">secG</name>
    <name evidence="10" type="ORF">G6Z83_07105</name>
</gene>
<accession>A0A6G7BB39</accession>
<organism evidence="10 11">
    <name type="scientific">Lactobacillus iners</name>
    <dbReference type="NCBI Taxonomy" id="147802"/>
    <lineage>
        <taxon>Bacteria</taxon>
        <taxon>Bacillati</taxon>
        <taxon>Bacillota</taxon>
        <taxon>Bacilli</taxon>
        <taxon>Lactobacillales</taxon>
        <taxon>Lactobacillaceae</taxon>
        <taxon>Lactobacillus</taxon>
    </lineage>
</organism>
<dbReference type="EMBL" id="CP049229">
    <property type="protein sequence ID" value="QIH24526.1"/>
    <property type="molecule type" value="Genomic_DNA"/>
</dbReference>
<protein>
    <recommendedName>
        <fullName evidence="9">Protein-export membrane protein SecG</fullName>
    </recommendedName>
</protein>
<keyword evidence="6 9" id="KW-1133">Transmembrane helix</keyword>
<dbReference type="Pfam" id="PF03840">
    <property type="entry name" value="SecG"/>
    <property type="match status" value="1"/>
</dbReference>
<keyword evidence="7 9" id="KW-0811">Translocation</keyword>
<reference evidence="10 11" key="1">
    <citation type="submission" date="2020-02" db="EMBL/GenBank/DDBJ databases">
        <title>Complete genome sequences of six Lactobacillus iners strains isolated from the human vagina.</title>
        <authorList>
            <person name="France M.T."/>
            <person name="Rutt L."/>
            <person name="Narina S."/>
            <person name="Arbaugh S."/>
            <person name="Humphrys M.S."/>
            <person name="Ma B."/>
            <person name="Hayward M.R."/>
            <person name="Relman D."/>
            <person name="Kwon D.S."/>
            <person name="Ravel J."/>
        </authorList>
    </citation>
    <scope>NUCLEOTIDE SEQUENCE [LARGE SCALE GENOMIC DNA]</scope>
    <source>
        <strain evidence="10 11">C0210C1</strain>
        <plasmid evidence="11">pc0210c1</plasmid>
    </source>
</reference>
<dbReference type="NCBIfam" id="TIGR00810">
    <property type="entry name" value="secG"/>
    <property type="match status" value="1"/>
</dbReference>
<keyword evidence="3 9" id="KW-0813">Transport</keyword>
<proteinExistence type="inferred from homology"/>
<dbReference type="GO" id="GO:0005886">
    <property type="term" value="C:plasma membrane"/>
    <property type="evidence" value="ECO:0007669"/>
    <property type="project" value="UniProtKB-SubCell"/>
</dbReference>